<feature type="transmembrane region" description="Helical" evidence="10">
    <location>
        <begin position="37"/>
        <end position="55"/>
    </location>
</feature>
<evidence type="ECO:0000256" key="3">
    <source>
        <dbReference type="ARBA" id="ARBA00022448"/>
    </source>
</evidence>
<evidence type="ECO:0000256" key="6">
    <source>
        <dbReference type="ARBA" id="ARBA00022847"/>
    </source>
</evidence>
<dbReference type="GO" id="GO:0015293">
    <property type="term" value="F:symporter activity"/>
    <property type="evidence" value="ECO:0007669"/>
    <property type="project" value="UniProtKB-KW"/>
</dbReference>
<dbReference type="SUPFAM" id="SSF103473">
    <property type="entry name" value="MFS general substrate transporter"/>
    <property type="match status" value="1"/>
</dbReference>
<dbReference type="PANTHER" id="PTHR43528:SF3">
    <property type="entry name" value="CITRATE-PROTON SYMPORTER"/>
    <property type="match status" value="1"/>
</dbReference>
<keyword evidence="3" id="KW-0813">Transport</keyword>
<accession>A0A4Q0SFH4</accession>
<feature type="domain" description="Major facilitator superfamily (MFS) profile" evidence="11">
    <location>
        <begin position="25"/>
        <end position="429"/>
    </location>
</feature>
<name>A0A4Q0SFH4_9BRAD</name>
<feature type="transmembrane region" description="Helical" evidence="10">
    <location>
        <begin position="338"/>
        <end position="360"/>
    </location>
</feature>
<reference evidence="12 13" key="1">
    <citation type="submission" date="2015-04" db="EMBL/GenBank/DDBJ databases">
        <title>Comparative genomics of rhizobia nodulating Arachis hypogaea in China.</title>
        <authorList>
            <person name="Li Y."/>
        </authorList>
    </citation>
    <scope>NUCLEOTIDE SEQUENCE [LARGE SCALE GENOMIC DNA]</scope>
    <source>
        <strain evidence="12 13">CCBAU 51757</strain>
    </source>
</reference>
<keyword evidence="13" id="KW-1185">Reference proteome</keyword>
<keyword evidence="8 10" id="KW-0472">Membrane</keyword>
<feature type="transmembrane region" description="Helical" evidence="10">
    <location>
        <begin position="246"/>
        <end position="267"/>
    </location>
</feature>
<dbReference type="RefSeq" id="WP_164935839.1">
    <property type="nucleotide sequence ID" value="NZ_LBJQ01000006.1"/>
</dbReference>
<feature type="transmembrane region" description="Helical" evidence="10">
    <location>
        <begin position="372"/>
        <end position="398"/>
    </location>
</feature>
<evidence type="ECO:0000256" key="1">
    <source>
        <dbReference type="ARBA" id="ARBA00004651"/>
    </source>
</evidence>
<dbReference type="Pfam" id="PF07690">
    <property type="entry name" value="MFS_1"/>
    <property type="match status" value="1"/>
</dbReference>
<dbReference type="InterPro" id="IPR020846">
    <property type="entry name" value="MFS_dom"/>
</dbReference>
<proteinExistence type="inferred from homology"/>
<feature type="transmembrane region" description="Helical" evidence="10">
    <location>
        <begin position="404"/>
        <end position="423"/>
    </location>
</feature>
<gene>
    <name evidence="12" type="ORF">XH99_01625</name>
</gene>
<feature type="transmembrane region" description="Helical" evidence="10">
    <location>
        <begin position="279"/>
        <end position="300"/>
    </location>
</feature>
<dbReference type="FunFam" id="1.20.1250.20:FF:000001">
    <property type="entry name" value="Dicarboxylate MFS transporter"/>
    <property type="match status" value="1"/>
</dbReference>
<dbReference type="GO" id="GO:0005886">
    <property type="term" value="C:plasma membrane"/>
    <property type="evidence" value="ECO:0007669"/>
    <property type="project" value="UniProtKB-SubCell"/>
</dbReference>
<evidence type="ECO:0000256" key="10">
    <source>
        <dbReference type="SAM" id="Phobius"/>
    </source>
</evidence>
<evidence type="ECO:0000256" key="2">
    <source>
        <dbReference type="ARBA" id="ARBA00008240"/>
    </source>
</evidence>
<comment type="subcellular location">
    <subcellularLocation>
        <location evidence="1">Cell membrane</location>
        <topology evidence="1">Multi-pass membrane protein</topology>
    </subcellularLocation>
</comment>
<dbReference type="InterPro" id="IPR051084">
    <property type="entry name" value="H+-coupled_symporters"/>
</dbReference>
<dbReference type="Gene3D" id="1.20.1250.20">
    <property type="entry name" value="MFS general substrate transporter like domains"/>
    <property type="match status" value="2"/>
</dbReference>
<dbReference type="InterPro" id="IPR036259">
    <property type="entry name" value="MFS_trans_sf"/>
</dbReference>
<keyword evidence="5 10" id="KW-0812">Transmembrane</keyword>
<keyword evidence="4" id="KW-1003">Cell membrane</keyword>
<keyword evidence="6" id="KW-0769">Symport</keyword>
<comment type="caution">
    <text evidence="12">The sequence shown here is derived from an EMBL/GenBank/DDBJ whole genome shotgun (WGS) entry which is preliminary data.</text>
</comment>
<dbReference type="PROSITE" id="PS00217">
    <property type="entry name" value="SUGAR_TRANSPORT_2"/>
    <property type="match status" value="1"/>
</dbReference>
<dbReference type="AlphaFoldDB" id="A0A4Q0SFH4"/>
<dbReference type="EMBL" id="LBJQ01000006">
    <property type="protein sequence ID" value="RXH38125.1"/>
    <property type="molecule type" value="Genomic_DNA"/>
</dbReference>
<feature type="region of interest" description="Disordered" evidence="9">
    <location>
        <begin position="434"/>
        <end position="457"/>
    </location>
</feature>
<dbReference type="InterPro" id="IPR011701">
    <property type="entry name" value="MFS"/>
</dbReference>
<evidence type="ECO:0000256" key="8">
    <source>
        <dbReference type="ARBA" id="ARBA00023136"/>
    </source>
</evidence>
<dbReference type="PANTHER" id="PTHR43528">
    <property type="entry name" value="ALPHA-KETOGLUTARATE PERMEASE"/>
    <property type="match status" value="1"/>
</dbReference>
<organism evidence="12 13">
    <name type="scientific">Bradyrhizobium nanningense</name>
    <dbReference type="NCBI Taxonomy" id="1325118"/>
    <lineage>
        <taxon>Bacteria</taxon>
        <taxon>Pseudomonadati</taxon>
        <taxon>Pseudomonadota</taxon>
        <taxon>Alphaproteobacteria</taxon>
        <taxon>Hyphomicrobiales</taxon>
        <taxon>Nitrobacteraceae</taxon>
        <taxon>Bradyrhizobium</taxon>
    </lineage>
</organism>
<protein>
    <submittedName>
        <fullName evidence="12">Citrate:proton symporter</fullName>
    </submittedName>
</protein>
<evidence type="ECO:0000259" key="11">
    <source>
        <dbReference type="PROSITE" id="PS50850"/>
    </source>
</evidence>
<feature type="transmembrane region" description="Helical" evidence="10">
    <location>
        <begin position="61"/>
        <end position="85"/>
    </location>
</feature>
<dbReference type="InterPro" id="IPR005829">
    <property type="entry name" value="Sugar_transporter_CS"/>
</dbReference>
<evidence type="ECO:0000313" key="13">
    <source>
        <dbReference type="Proteomes" id="UP000289546"/>
    </source>
</evidence>
<comment type="similarity">
    <text evidence="2">Belongs to the major facilitator superfamily. Metabolite:H+ Symporter (MHS) family (TC 2.A.1.6) family.</text>
</comment>
<keyword evidence="7 10" id="KW-1133">Transmembrane helix</keyword>
<feature type="transmembrane region" description="Helical" evidence="10">
    <location>
        <begin position="197"/>
        <end position="216"/>
    </location>
</feature>
<evidence type="ECO:0000256" key="5">
    <source>
        <dbReference type="ARBA" id="ARBA00022692"/>
    </source>
</evidence>
<feature type="transmembrane region" description="Helical" evidence="10">
    <location>
        <begin position="312"/>
        <end position="332"/>
    </location>
</feature>
<dbReference type="Proteomes" id="UP000289546">
    <property type="component" value="Unassembled WGS sequence"/>
</dbReference>
<evidence type="ECO:0000313" key="12">
    <source>
        <dbReference type="EMBL" id="RXH38125.1"/>
    </source>
</evidence>
<dbReference type="PROSITE" id="PS50850">
    <property type="entry name" value="MFS"/>
    <property type="match status" value="1"/>
</dbReference>
<evidence type="ECO:0000256" key="4">
    <source>
        <dbReference type="ARBA" id="ARBA00022475"/>
    </source>
</evidence>
<sequence length="457" mass="48118">MSRQFARERLDPVLDLPDGRLTSRAVLGATIGNILEFYDFGTYSFFAIPIGQAFFPASDPFASLMLSLATFGAGFVTRPIGAIVLGSYSDRAGRRPAMTASFTMMGAAVLLLALAPSYDTIGLAAPSLVVFARLLQGFALGGEVGPTTAYLMEAAPADARGLAVSFQPASQQIAATAGALVGEILSVTMTSEALNAYGWRVALLLGAATLPLGLWLRSALPETLHLPQPSDLIARPGGQSRADRRIMCLGFVILASCTITTYVTGYMTTYAMNTLNVSAPLAFGTALISNAVGIAAALLGGLLADRAGRRRVMIWPQVAALLMTYPVFLWIAESRSAFALLGGLGVLTLIGTIPYSAFYVSMAEGLPRNIRGGAFATIYAFAIAIFGGTAQPIVTWLIHLTGSALVPAWYMLLASASGLFAMLMMPETAPLNLAPNDNRTFTTPPPLPSHSGRDEHP</sequence>
<evidence type="ECO:0000256" key="9">
    <source>
        <dbReference type="SAM" id="MobiDB-lite"/>
    </source>
</evidence>
<evidence type="ECO:0000256" key="7">
    <source>
        <dbReference type="ARBA" id="ARBA00022989"/>
    </source>
</evidence>